<keyword evidence="3" id="KW-1185">Reference proteome</keyword>
<evidence type="ECO:0000256" key="1">
    <source>
        <dbReference type="SAM" id="MobiDB-lite"/>
    </source>
</evidence>
<evidence type="ECO:0000313" key="2">
    <source>
        <dbReference type="EMBL" id="PKI39002.1"/>
    </source>
</evidence>
<evidence type="ECO:0000313" key="3">
    <source>
        <dbReference type="Proteomes" id="UP000233551"/>
    </source>
</evidence>
<reference evidence="2 3" key="1">
    <citation type="submission" date="2017-11" db="EMBL/GenBank/DDBJ databases">
        <title>De-novo sequencing of pomegranate (Punica granatum L.) genome.</title>
        <authorList>
            <person name="Akparov Z."/>
            <person name="Amiraslanov A."/>
            <person name="Hajiyeva S."/>
            <person name="Abbasov M."/>
            <person name="Kaur K."/>
            <person name="Hamwieh A."/>
            <person name="Solovyev V."/>
            <person name="Salamov A."/>
            <person name="Braich B."/>
            <person name="Kosarev P."/>
            <person name="Mahmoud A."/>
            <person name="Hajiyev E."/>
            <person name="Babayeva S."/>
            <person name="Izzatullayeva V."/>
            <person name="Mammadov A."/>
            <person name="Mammadov A."/>
            <person name="Sharifova S."/>
            <person name="Ojaghi J."/>
            <person name="Eynullazada K."/>
            <person name="Bayramov B."/>
            <person name="Abdulazimova A."/>
            <person name="Shahmuradov I."/>
        </authorList>
    </citation>
    <scope>NUCLEOTIDE SEQUENCE [LARGE SCALE GENOMIC DNA]</scope>
    <source>
        <strain evidence="3">cv. AG2017</strain>
        <tissue evidence="2">Leaf</tissue>
    </source>
</reference>
<dbReference type="Proteomes" id="UP000233551">
    <property type="component" value="Unassembled WGS sequence"/>
</dbReference>
<protein>
    <submittedName>
        <fullName evidence="2">Uncharacterized protein</fullName>
    </submittedName>
</protein>
<name>A0A2I0I4V4_PUNGR</name>
<comment type="caution">
    <text evidence="2">The sequence shown here is derived from an EMBL/GenBank/DDBJ whole genome shotgun (WGS) entry which is preliminary data.</text>
</comment>
<feature type="region of interest" description="Disordered" evidence="1">
    <location>
        <begin position="50"/>
        <end position="104"/>
    </location>
</feature>
<accession>A0A2I0I4V4</accession>
<sequence>MESKSPYQALINYCNAIEIKGGGNGGVRVGRLLGIHNFFAARTIGRQSPVNRVTDQCPKPKTDKTLKYGSSPVPLRLGRGRSGERSHSCIPEIAGTEGGAWGER</sequence>
<dbReference type="EMBL" id="PGOL01003929">
    <property type="protein sequence ID" value="PKI39002.1"/>
    <property type="molecule type" value="Genomic_DNA"/>
</dbReference>
<gene>
    <name evidence="2" type="ORF">CRG98_040600</name>
</gene>
<proteinExistence type="predicted"/>
<dbReference type="AlphaFoldDB" id="A0A2I0I4V4"/>
<organism evidence="2 3">
    <name type="scientific">Punica granatum</name>
    <name type="common">Pomegranate</name>
    <dbReference type="NCBI Taxonomy" id="22663"/>
    <lineage>
        <taxon>Eukaryota</taxon>
        <taxon>Viridiplantae</taxon>
        <taxon>Streptophyta</taxon>
        <taxon>Embryophyta</taxon>
        <taxon>Tracheophyta</taxon>
        <taxon>Spermatophyta</taxon>
        <taxon>Magnoliopsida</taxon>
        <taxon>eudicotyledons</taxon>
        <taxon>Gunneridae</taxon>
        <taxon>Pentapetalae</taxon>
        <taxon>rosids</taxon>
        <taxon>malvids</taxon>
        <taxon>Myrtales</taxon>
        <taxon>Lythraceae</taxon>
        <taxon>Punica</taxon>
    </lineage>
</organism>